<evidence type="ECO:0000259" key="3">
    <source>
        <dbReference type="Pfam" id="PF13505"/>
    </source>
</evidence>
<organism evidence="4 5">
    <name type="scientific">Nitrospina watsonii</name>
    <dbReference type="NCBI Taxonomy" id="1323948"/>
    <lineage>
        <taxon>Bacteria</taxon>
        <taxon>Pseudomonadati</taxon>
        <taxon>Nitrospinota/Tectimicrobiota group</taxon>
        <taxon>Nitrospinota</taxon>
        <taxon>Nitrospinia</taxon>
        <taxon>Nitrospinales</taxon>
        <taxon>Nitrospinaceae</taxon>
        <taxon>Nitrospina</taxon>
    </lineage>
</organism>
<keyword evidence="1 2" id="KW-0732">Signal</keyword>
<proteinExistence type="predicted"/>
<dbReference type="InterPro" id="IPR011250">
    <property type="entry name" value="OMP/PagP_B-barrel"/>
</dbReference>
<dbReference type="RefSeq" id="WP_282009965.1">
    <property type="nucleotide sequence ID" value="NZ_OX336137.1"/>
</dbReference>
<dbReference type="Proteomes" id="UP001157733">
    <property type="component" value="Chromosome"/>
</dbReference>
<reference evidence="4 5" key="1">
    <citation type="submission" date="2022-09" db="EMBL/GenBank/DDBJ databases">
        <authorList>
            <person name="Kop L."/>
        </authorList>
    </citation>
    <scope>NUCLEOTIDE SEQUENCE [LARGE SCALE GENOMIC DNA]</scope>
    <source>
        <strain evidence="4 5">347</strain>
    </source>
</reference>
<dbReference type="SUPFAM" id="SSF56925">
    <property type="entry name" value="OMPA-like"/>
    <property type="match status" value="1"/>
</dbReference>
<dbReference type="InterPro" id="IPR027385">
    <property type="entry name" value="Beta-barrel_OMP"/>
</dbReference>
<feature type="domain" description="Outer membrane protein beta-barrel" evidence="3">
    <location>
        <begin position="34"/>
        <end position="221"/>
    </location>
</feature>
<feature type="signal peptide" evidence="2">
    <location>
        <begin position="1"/>
        <end position="23"/>
    </location>
</feature>
<name>A0ABN8VTG5_9BACT</name>
<gene>
    <name evidence="4" type="ORF">NSPWAT_0129</name>
</gene>
<accession>A0ABN8VTG5</accession>
<dbReference type="Gene3D" id="2.40.160.20">
    <property type="match status" value="1"/>
</dbReference>
<sequence>MKTKPFALLIAGWVLAFPAASWGADEVLFEFEPNEPGTYISVSGGLSLHADSNVDQSTATLGVLEFGTGSLFGGAVGYQFENPFRIEAEFLHRGYDADRVEASGSASPADGEVSILSFMMNGYHDLPQGKWNPYLGLGFGVAEVSWDEVASPLTPVIDHSDYVFAVQAMAGIGYEITPSLTATAGYRVFGTSDPKFTARNGAVVTGEVIVNEFVLGLRYRF</sequence>
<protein>
    <recommendedName>
        <fullName evidence="3">Outer membrane protein beta-barrel domain-containing protein</fullName>
    </recommendedName>
</protein>
<evidence type="ECO:0000256" key="1">
    <source>
        <dbReference type="ARBA" id="ARBA00022729"/>
    </source>
</evidence>
<evidence type="ECO:0000313" key="4">
    <source>
        <dbReference type="EMBL" id="CAI2716988.1"/>
    </source>
</evidence>
<evidence type="ECO:0000256" key="2">
    <source>
        <dbReference type="SAM" id="SignalP"/>
    </source>
</evidence>
<dbReference type="Pfam" id="PF13505">
    <property type="entry name" value="OMP_b-brl"/>
    <property type="match status" value="1"/>
</dbReference>
<dbReference type="EMBL" id="OX336137">
    <property type="protein sequence ID" value="CAI2716988.1"/>
    <property type="molecule type" value="Genomic_DNA"/>
</dbReference>
<keyword evidence="5" id="KW-1185">Reference proteome</keyword>
<evidence type="ECO:0000313" key="5">
    <source>
        <dbReference type="Proteomes" id="UP001157733"/>
    </source>
</evidence>
<feature type="chain" id="PRO_5047086505" description="Outer membrane protein beta-barrel domain-containing protein" evidence="2">
    <location>
        <begin position="24"/>
        <end position="221"/>
    </location>
</feature>